<dbReference type="Gene3D" id="3.30.450.40">
    <property type="match status" value="1"/>
</dbReference>
<dbReference type="InterPro" id="IPR050736">
    <property type="entry name" value="Sensor_HK_Regulatory"/>
</dbReference>
<dbReference type="Pfam" id="PF00512">
    <property type="entry name" value="HisKA"/>
    <property type="match status" value="1"/>
</dbReference>
<dbReference type="Gene3D" id="1.10.287.130">
    <property type="match status" value="1"/>
</dbReference>
<evidence type="ECO:0000259" key="7">
    <source>
        <dbReference type="PROSITE" id="PS50109"/>
    </source>
</evidence>
<keyword evidence="5 8" id="KW-0418">Kinase</keyword>
<protein>
    <recommendedName>
        <fullName evidence="2">histidine kinase</fullName>
        <ecNumber evidence="2">2.7.13.3</ecNumber>
    </recommendedName>
</protein>
<evidence type="ECO:0000256" key="4">
    <source>
        <dbReference type="ARBA" id="ARBA00022679"/>
    </source>
</evidence>
<gene>
    <name evidence="8" type="ORF">E2B99_01900</name>
</gene>
<reference evidence="8 9" key="1">
    <citation type="submission" date="2019-03" db="EMBL/GenBank/DDBJ databases">
        <title>Alkanindiges illinoisensis: a potential pathogenic isolated from ascites of a gastric cancer patient with abdominal metastasis.</title>
        <authorList>
            <person name="Hu X."/>
            <person name="Yang B."/>
            <person name="Yan X."/>
            <person name="Lin L."/>
            <person name="Zhao H."/>
            <person name="Zhou F."/>
            <person name="Su B."/>
            <person name="Chen J."/>
            <person name="Rui Y."/>
            <person name="Wang Q."/>
            <person name="Zheng L."/>
        </authorList>
    </citation>
    <scope>NUCLEOTIDE SEQUENCE [LARGE SCALE GENOMIC DNA]</scope>
    <source>
        <strain evidence="8 9">NFYY 23406</strain>
    </source>
</reference>
<dbReference type="SUPFAM" id="SSF55781">
    <property type="entry name" value="GAF domain-like"/>
    <property type="match status" value="1"/>
</dbReference>
<dbReference type="InterPro" id="IPR005467">
    <property type="entry name" value="His_kinase_dom"/>
</dbReference>
<dbReference type="AlphaFoldDB" id="A0A4Y7XF85"/>
<evidence type="ECO:0000256" key="1">
    <source>
        <dbReference type="ARBA" id="ARBA00000085"/>
    </source>
</evidence>
<dbReference type="FunFam" id="3.30.565.10:FF:000006">
    <property type="entry name" value="Sensor histidine kinase WalK"/>
    <property type="match status" value="1"/>
</dbReference>
<dbReference type="PANTHER" id="PTHR43711">
    <property type="entry name" value="TWO-COMPONENT HISTIDINE KINASE"/>
    <property type="match status" value="1"/>
</dbReference>
<keyword evidence="4" id="KW-0808">Transferase</keyword>
<dbReference type="InterPro" id="IPR036097">
    <property type="entry name" value="HisK_dim/P_sf"/>
</dbReference>
<dbReference type="Pfam" id="PF02518">
    <property type="entry name" value="HATPase_c"/>
    <property type="match status" value="1"/>
</dbReference>
<organism evidence="8 9">
    <name type="scientific">Alkanindiges illinoisensis</name>
    <dbReference type="NCBI Taxonomy" id="197183"/>
    <lineage>
        <taxon>Bacteria</taxon>
        <taxon>Pseudomonadati</taxon>
        <taxon>Pseudomonadota</taxon>
        <taxon>Gammaproteobacteria</taxon>
        <taxon>Moraxellales</taxon>
        <taxon>Moraxellaceae</taxon>
        <taxon>Alkanindiges</taxon>
    </lineage>
</organism>
<comment type="catalytic activity">
    <reaction evidence="1">
        <text>ATP + protein L-histidine = ADP + protein N-phospho-L-histidine.</text>
        <dbReference type="EC" id="2.7.13.3"/>
    </reaction>
</comment>
<evidence type="ECO:0000313" key="8">
    <source>
        <dbReference type="EMBL" id="TEU30433.1"/>
    </source>
</evidence>
<keyword evidence="9" id="KW-1185">Reference proteome</keyword>
<comment type="caution">
    <text evidence="8">The sequence shown here is derived from an EMBL/GenBank/DDBJ whole genome shotgun (WGS) entry which is preliminary data.</text>
</comment>
<evidence type="ECO:0000256" key="2">
    <source>
        <dbReference type="ARBA" id="ARBA00012438"/>
    </source>
</evidence>
<dbReference type="GO" id="GO:0005886">
    <property type="term" value="C:plasma membrane"/>
    <property type="evidence" value="ECO:0007669"/>
    <property type="project" value="UniProtKB-ARBA"/>
</dbReference>
<evidence type="ECO:0000256" key="3">
    <source>
        <dbReference type="ARBA" id="ARBA00022553"/>
    </source>
</evidence>
<dbReference type="Pfam" id="PF01590">
    <property type="entry name" value="GAF"/>
    <property type="match status" value="1"/>
</dbReference>
<name>A0A4Y7XF85_9GAMM</name>
<dbReference type="SMART" id="SM00388">
    <property type="entry name" value="HisKA"/>
    <property type="match status" value="1"/>
</dbReference>
<evidence type="ECO:0000256" key="5">
    <source>
        <dbReference type="ARBA" id="ARBA00022777"/>
    </source>
</evidence>
<dbReference type="OrthoDB" id="9797243at2"/>
<dbReference type="SUPFAM" id="SSF47384">
    <property type="entry name" value="Homodimeric domain of signal transducing histidine kinase"/>
    <property type="match status" value="1"/>
</dbReference>
<dbReference type="RefSeq" id="WP_134243307.1">
    <property type="nucleotide sequence ID" value="NZ_SNTY01000008.1"/>
</dbReference>
<dbReference type="EMBL" id="SNTY01000008">
    <property type="protein sequence ID" value="TEU30433.1"/>
    <property type="molecule type" value="Genomic_DNA"/>
</dbReference>
<dbReference type="PANTHER" id="PTHR43711:SF1">
    <property type="entry name" value="HISTIDINE KINASE 1"/>
    <property type="match status" value="1"/>
</dbReference>
<evidence type="ECO:0000256" key="6">
    <source>
        <dbReference type="ARBA" id="ARBA00023012"/>
    </source>
</evidence>
<dbReference type="InterPro" id="IPR036890">
    <property type="entry name" value="HATPase_C_sf"/>
</dbReference>
<keyword evidence="6" id="KW-0902">Two-component regulatory system</keyword>
<evidence type="ECO:0000313" key="9">
    <source>
        <dbReference type="Proteomes" id="UP000297834"/>
    </source>
</evidence>
<dbReference type="STRING" id="1120977.GCA_000619845_01401"/>
<accession>A0A4Y7XF85</accession>
<feature type="domain" description="Histidine kinase" evidence="7">
    <location>
        <begin position="188"/>
        <end position="406"/>
    </location>
</feature>
<dbReference type="PRINTS" id="PR00344">
    <property type="entry name" value="BCTRLSENSOR"/>
</dbReference>
<sequence length="417" mass="46272">MMPPDSDLSIAPLHPQEKQRLEALAAYELFGTQPEAQFDEIVSLVAQICGSSSALLSLVGEDLLWFKSRYNYAAESGPRDGSFCSHAILHDDVMIVEDASLDERFNQNPLVTCPSTHVRFYAGAPLLTEDGLPLGVICAIDDQPKSMTPLQIQTLKVLANQVVAHMNLHRSVVRMQQINKNKDKFFAIIAHDLKAAFHGILGFSDVLDTDYDELADNTRREIASYLNESSHATYKFLENLLEWARLENGAMPYQPKPLQLASLVEATVAGLQFTAAQKNIHIELQLAPEIWVDGDRHMLNSLIHNLVGNAIKFTPEYGKIRIYHTVHHDKVMVSVEDNGMGMPPEQVQRLFNGDHNQSTRGTQGEKGTGLGLLLCQQFLQHHQGTLDVKSRVGHGSTFSFTIPLSTRVLPEATASLT</sequence>
<dbReference type="CDD" id="cd00082">
    <property type="entry name" value="HisKA"/>
    <property type="match status" value="1"/>
</dbReference>
<dbReference type="EC" id="2.7.13.3" evidence="2"/>
<keyword evidence="3" id="KW-0597">Phosphoprotein</keyword>
<dbReference type="SMART" id="SM00065">
    <property type="entry name" value="GAF"/>
    <property type="match status" value="1"/>
</dbReference>
<dbReference type="Gene3D" id="3.30.565.10">
    <property type="entry name" value="Histidine kinase-like ATPase, C-terminal domain"/>
    <property type="match status" value="1"/>
</dbReference>
<dbReference type="InterPro" id="IPR003661">
    <property type="entry name" value="HisK_dim/P_dom"/>
</dbReference>
<dbReference type="InterPro" id="IPR004358">
    <property type="entry name" value="Sig_transdc_His_kin-like_C"/>
</dbReference>
<dbReference type="InterPro" id="IPR029016">
    <property type="entry name" value="GAF-like_dom_sf"/>
</dbReference>
<dbReference type="InterPro" id="IPR003018">
    <property type="entry name" value="GAF"/>
</dbReference>
<dbReference type="SUPFAM" id="SSF55874">
    <property type="entry name" value="ATPase domain of HSP90 chaperone/DNA topoisomerase II/histidine kinase"/>
    <property type="match status" value="1"/>
</dbReference>
<dbReference type="GO" id="GO:0000155">
    <property type="term" value="F:phosphorelay sensor kinase activity"/>
    <property type="evidence" value="ECO:0007669"/>
    <property type="project" value="InterPro"/>
</dbReference>
<dbReference type="InterPro" id="IPR003594">
    <property type="entry name" value="HATPase_dom"/>
</dbReference>
<dbReference type="Proteomes" id="UP000297834">
    <property type="component" value="Unassembled WGS sequence"/>
</dbReference>
<dbReference type="PROSITE" id="PS50109">
    <property type="entry name" value="HIS_KIN"/>
    <property type="match status" value="1"/>
</dbReference>
<dbReference type="SMART" id="SM00387">
    <property type="entry name" value="HATPase_c"/>
    <property type="match status" value="1"/>
</dbReference>
<proteinExistence type="predicted"/>